<keyword evidence="2" id="KW-1185">Reference proteome</keyword>
<protein>
    <submittedName>
        <fullName evidence="1">2-oxopent-4-enoate hydratase</fullName>
    </submittedName>
</protein>
<dbReference type="InterPro" id="IPR050772">
    <property type="entry name" value="Hydratase-Decarb/MhpD_sf"/>
</dbReference>
<dbReference type="InterPro" id="IPR036663">
    <property type="entry name" value="Fumarylacetoacetase_C_sf"/>
</dbReference>
<sequence>MTLLDTRPHLDIRPAVRELLSARRSGQVLAVLPDADQVTTEQDAYRIQDAVVAGLIDRDGPVTGWKVGSVTPAAEPFAAPLHRSTLFEGDTILPEGFCRHYGVEAEIVYRFGRDLLPRARSWSLDEVLDAVVSAHSAIEIIDTRFERPNSQPRLIHLADQASHGALIVGHGETEWRPMSPVTETVRLSFSDGRVVEHIGGNSAGDPRRLLVWLANHASSRGLPLLAGTMVTTGSMTDTCFVPVGTSATAQIAHLPPVTVRIA</sequence>
<dbReference type="SUPFAM" id="SSF56529">
    <property type="entry name" value="FAH"/>
    <property type="match status" value="1"/>
</dbReference>
<name>A0ABQ0PX98_9PROT</name>
<proteinExistence type="predicted"/>
<dbReference type="PANTHER" id="PTHR30143:SF0">
    <property type="entry name" value="2-KETO-4-PENTENOATE HYDRATASE"/>
    <property type="match status" value="1"/>
</dbReference>
<dbReference type="PANTHER" id="PTHR30143">
    <property type="entry name" value="ACID HYDRATASE"/>
    <property type="match status" value="1"/>
</dbReference>
<dbReference type="EMBL" id="BAPV01000003">
    <property type="protein sequence ID" value="GBQ83840.1"/>
    <property type="molecule type" value="Genomic_DNA"/>
</dbReference>
<accession>A0ABQ0PX98</accession>
<evidence type="ECO:0000313" key="2">
    <source>
        <dbReference type="Proteomes" id="UP001062776"/>
    </source>
</evidence>
<gene>
    <name evidence="1" type="ORF">AA0535_0349</name>
</gene>
<organism evidence="1 2">
    <name type="scientific">Asaia krungthepensis NRIC 0535</name>
    <dbReference type="NCBI Taxonomy" id="1307925"/>
    <lineage>
        <taxon>Bacteria</taxon>
        <taxon>Pseudomonadati</taxon>
        <taxon>Pseudomonadota</taxon>
        <taxon>Alphaproteobacteria</taxon>
        <taxon>Acetobacterales</taxon>
        <taxon>Acetobacteraceae</taxon>
        <taxon>Asaia</taxon>
    </lineage>
</organism>
<reference evidence="1" key="1">
    <citation type="submission" date="2013-04" db="EMBL/GenBank/DDBJ databases">
        <title>The genome sequencing project of 58 acetic acid bacteria.</title>
        <authorList>
            <person name="Okamoto-Kainuma A."/>
            <person name="Ishikawa M."/>
            <person name="Umino S."/>
            <person name="Koizumi Y."/>
            <person name="Shiwa Y."/>
            <person name="Yoshikawa H."/>
            <person name="Matsutani M."/>
            <person name="Matsushita K."/>
        </authorList>
    </citation>
    <scope>NUCLEOTIDE SEQUENCE</scope>
    <source>
        <strain evidence="1">NRIC 0535</strain>
    </source>
</reference>
<dbReference type="Proteomes" id="UP001062776">
    <property type="component" value="Unassembled WGS sequence"/>
</dbReference>
<evidence type="ECO:0000313" key="1">
    <source>
        <dbReference type="EMBL" id="GBQ83840.1"/>
    </source>
</evidence>
<comment type="caution">
    <text evidence="1">The sequence shown here is derived from an EMBL/GenBank/DDBJ whole genome shotgun (WGS) entry which is preliminary data.</text>
</comment>
<dbReference type="RefSeq" id="WP_264814186.1">
    <property type="nucleotide sequence ID" value="NZ_BAPV01000003.1"/>
</dbReference>
<dbReference type="Gene3D" id="3.90.850.10">
    <property type="entry name" value="Fumarylacetoacetase-like, C-terminal domain"/>
    <property type="match status" value="1"/>
</dbReference>